<evidence type="ECO:0000256" key="12">
    <source>
        <dbReference type="HAMAP-Rule" id="MF_00983"/>
    </source>
</evidence>
<evidence type="ECO:0000256" key="5">
    <source>
        <dbReference type="ARBA" id="ARBA00022801"/>
    </source>
</evidence>
<comment type="cofactor">
    <cofactor evidence="12">
        <name>Zn(2+)</name>
        <dbReference type="ChEBI" id="CHEBI:29105"/>
    </cofactor>
    <text evidence="12">Binds 2 zinc ions per subunit.</text>
</comment>
<dbReference type="InterPro" id="IPR027417">
    <property type="entry name" value="P-loop_NTPase"/>
</dbReference>
<keyword evidence="4 12" id="KW-0547">Nucleotide-binding</keyword>
<feature type="binding site" evidence="12">
    <location>
        <position position="445"/>
    </location>
    <ligand>
        <name>Zn(2+)</name>
        <dbReference type="ChEBI" id="CHEBI:29105"/>
        <label>2</label>
    </ligand>
</feature>
<name>A0A2X0QZC2_9PROT</name>
<feature type="binding site" evidence="12">
    <location>
        <position position="436"/>
    </location>
    <ligand>
        <name>Zn(2+)</name>
        <dbReference type="ChEBI" id="CHEBI:29105"/>
        <label>1</label>
    </ligand>
</feature>
<dbReference type="GO" id="GO:0043138">
    <property type="term" value="F:3'-5' DNA helicase activity"/>
    <property type="evidence" value="ECO:0007669"/>
    <property type="project" value="UniProtKB-EC"/>
</dbReference>
<dbReference type="GO" id="GO:0005524">
    <property type="term" value="F:ATP binding"/>
    <property type="evidence" value="ECO:0007669"/>
    <property type="project" value="UniProtKB-UniRule"/>
</dbReference>
<evidence type="ECO:0000256" key="6">
    <source>
        <dbReference type="ARBA" id="ARBA00022806"/>
    </source>
</evidence>
<dbReference type="PANTHER" id="PTHR30580">
    <property type="entry name" value="PRIMOSOMAL PROTEIN N"/>
    <property type="match status" value="1"/>
</dbReference>
<dbReference type="GO" id="GO:0006310">
    <property type="term" value="P:DNA recombination"/>
    <property type="evidence" value="ECO:0007669"/>
    <property type="project" value="InterPro"/>
</dbReference>
<comment type="subunit">
    <text evidence="12">Component of the replication restart primosome.</text>
</comment>
<dbReference type="GO" id="GO:1990077">
    <property type="term" value="C:primosome complex"/>
    <property type="evidence" value="ECO:0007669"/>
    <property type="project" value="UniProtKB-UniRule"/>
</dbReference>
<comment type="function">
    <text evidence="12">Initiates the restart of stalled replication forks, which reloads the replicative helicase on sites other than the origin of replication. Recognizes and binds to abandoned replication forks and remodels them to uncover a helicase loading site. Promotes assembly of the primosome at these replication forks.</text>
</comment>
<evidence type="ECO:0000256" key="7">
    <source>
        <dbReference type="ARBA" id="ARBA00022833"/>
    </source>
</evidence>
<dbReference type="Pfam" id="PF18319">
    <property type="entry name" value="Zn_ribbon_PriA"/>
    <property type="match status" value="1"/>
</dbReference>
<evidence type="ECO:0000256" key="11">
    <source>
        <dbReference type="ARBA" id="ARBA00048988"/>
    </source>
</evidence>
<comment type="catalytic activity">
    <reaction evidence="12">
        <text>Couples ATP hydrolysis with the unwinding of duplex DNA by translocating in the 3'-5' direction.</text>
        <dbReference type="EC" id="5.6.2.4"/>
    </reaction>
</comment>
<dbReference type="GO" id="GO:0016887">
    <property type="term" value="F:ATP hydrolysis activity"/>
    <property type="evidence" value="ECO:0007669"/>
    <property type="project" value="RHEA"/>
</dbReference>
<dbReference type="Gene3D" id="3.40.50.300">
    <property type="entry name" value="P-loop containing nucleotide triphosphate hydrolases"/>
    <property type="match status" value="2"/>
</dbReference>
<dbReference type="GO" id="GO:0006302">
    <property type="term" value="P:double-strand break repair"/>
    <property type="evidence" value="ECO:0007669"/>
    <property type="project" value="InterPro"/>
</dbReference>
<keyword evidence="1 12" id="KW-0639">Primosome</keyword>
<dbReference type="PANTHER" id="PTHR30580:SF0">
    <property type="entry name" value="PRIMOSOMAL PROTEIN N"/>
    <property type="match status" value="1"/>
</dbReference>
<feature type="binding site" evidence="12">
    <location>
        <position position="442"/>
    </location>
    <ligand>
        <name>Zn(2+)</name>
        <dbReference type="ChEBI" id="CHEBI:29105"/>
        <label>2</label>
    </ligand>
</feature>
<dbReference type="PROSITE" id="PS51192">
    <property type="entry name" value="HELICASE_ATP_BIND_1"/>
    <property type="match status" value="1"/>
</dbReference>
<feature type="binding site" evidence="12">
    <location>
        <position position="473"/>
    </location>
    <ligand>
        <name>Zn(2+)</name>
        <dbReference type="ChEBI" id="CHEBI:29105"/>
        <label>1</label>
    </ligand>
</feature>
<dbReference type="InterPro" id="IPR041222">
    <property type="entry name" value="PriA_3primeBD"/>
</dbReference>
<dbReference type="InterPro" id="IPR014001">
    <property type="entry name" value="Helicase_ATP-bd"/>
</dbReference>
<keyword evidence="9 12" id="KW-0238">DNA-binding</keyword>
<dbReference type="InterPro" id="IPR001650">
    <property type="entry name" value="Helicase_C-like"/>
</dbReference>
<evidence type="ECO:0000256" key="10">
    <source>
        <dbReference type="ARBA" id="ARBA00023235"/>
    </source>
</evidence>
<dbReference type="Gene3D" id="3.40.1440.60">
    <property type="entry name" value="PriA, 3(prime) DNA-binding domain"/>
    <property type="match status" value="1"/>
</dbReference>
<evidence type="ECO:0000259" key="13">
    <source>
        <dbReference type="PROSITE" id="PS51192"/>
    </source>
</evidence>
<evidence type="ECO:0000256" key="3">
    <source>
        <dbReference type="ARBA" id="ARBA00022723"/>
    </source>
</evidence>
<comment type="catalytic activity">
    <reaction evidence="11 12">
        <text>ATP + H2O = ADP + phosphate + H(+)</text>
        <dbReference type="Rhea" id="RHEA:13065"/>
        <dbReference type="ChEBI" id="CHEBI:15377"/>
        <dbReference type="ChEBI" id="CHEBI:15378"/>
        <dbReference type="ChEBI" id="CHEBI:30616"/>
        <dbReference type="ChEBI" id="CHEBI:43474"/>
        <dbReference type="ChEBI" id="CHEBI:456216"/>
        <dbReference type="EC" id="5.6.2.4"/>
    </reaction>
</comment>
<dbReference type="NCBIfam" id="NF004067">
    <property type="entry name" value="PRK05580.1-4"/>
    <property type="match status" value="1"/>
</dbReference>
<dbReference type="Pfam" id="PF00271">
    <property type="entry name" value="Helicase_C"/>
    <property type="match status" value="1"/>
</dbReference>
<dbReference type="Pfam" id="PF17764">
    <property type="entry name" value="PriA_3primeBD"/>
    <property type="match status" value="1"/>
</dbReference>
<dbReference type="GO" id="GO:0003677">
    <property type="term" value="F:DNA binding"/>
    <property type="evidence" value="ECO:0007669"/>
    <property type="project" value="UniProtKB-UniRule"/>
</dbReference>
<dbReference type="InterPro" id="IPR011545">
    <property type="entry name" value="DEAD/DEAH_box_helicase_dom"/>
</dbReference>
<dbReference type="GO" id="GO:0006269">
    <property type="term" value="P:DNA replication, synthesis of primer"/>
    <property type="evidence" value="ECO:0007669"/>
    <property type="project" value="UniProtKB-KW"/>
</dbReference>
<dbReference type="CDD" id="cd18804">
    <property type="entry name" value="SF2_C_priA"/>
    <property type="match status" value="1"/>
</dbReference>
<dbReference type="GO" id="GO:0008270">
    <property type="term" value="F:zinc ion binding"/>
    <property type="evidence" value="ECO:0007669"/>
    <property type="project" value="UniProtKB-UniRule"/>
</dbReference>
<feature type="domain" description="Helicase ATP-binding" evidence="13">
    <location>
        <begin position="206"/>
        <end position="373"/>
    </location>
</feature>
<feature type="binding site" evidence="12">
    <location>
        <position position="433"/>
    </location>
    <ligand>
        <name>Zn(2+)</name>
        <dbReference type="ChEBI" id="CHEBI:29105"/>
        <label>1</label>
    </ligand>
</feature>
<protein>
    <recommendedName>
        <fullName evidence="12">Replication restart protein PriA</fullName>
    </recommendedName>
    <alternativeName>
        <fullName evidence="12">ATP-dependent DNA helicase PriA</fullName>
        <ecNumber evidence="12">5.6.2.4</ecNumber>
    </alternativeName>
    <alternativeName>
        <fullName evidence="12">DNA 3'-5' helicase PriA</fullName>
    </alternativeName>
</protein>
<dbReference type="NCBIfam" id="TIGR00595">
    <property type="entry name" value="priA"/>
    <property type="match status" value="1"/>
</dbReference>
<feature type="binding site" evidence="12">
    <location>
        <position position="476"/>
    </location>
    <ligand>
        <name>Zn(2+)</name>
        <dbReference type="ChEBI" id="CHEBI:29105"/>
        <label>1</label>
    </ligand>
</feature>
<dbReference type="InterPro" id="IPR042115">
    <property type="entry name" value="PriA_3primeBD_sf"/>
</dbReference>
<keyword evidence="5 12" id="KW-0378">Hydrolase</keyword>
<dbReference type="EMBL" id="LS423452">
    <property type="protein sequence ID" value="SPS06848.1"/>
    <property type="molecule type" value="Genomic_DNA"/>
</dbReference>
<dbReference type="InterPro" id="IPR040498">
    <property type="entry name" value="PriA_CRR"/>
</dbReference>
<keyword evidence="3 12" id="KW-0479">Metal-binding</keyword>
<comment type="similarity">
    <text evidence="12">Belongs to the helicase family. PriA subfamily.</text>
</comment>
<keyword evidence="6 12" id="KW-0347">Helicase</keyword>
<evidence type="ECO:0000313" key="14">
    <source>
        <dbReference type="EMBL" id="SPS06848.1"/>
    </source>
</evidence>
<dbReference type="SMART" id="SM00487">
    <property type="entry name" value="DEXDc"/>
    <property type="match status" value="1"/>
</dbReference>
<dbReference type="SMART" id="SM00490">
    <property type="entry name" value="HELICc"/>
    <property type="match status" value="1"/>
</dbReference>
<dbReference type="FunFam" id="3.40.50.300:FF:000489">
    <property type="entry name" value="Primosome assembly protein PriA"/>
    <property type="match status" value="1"/>
</dbReference>
<keyword evidence="8 12" id="KW-0067">ATP-binding</keyword>
<dbReference type="Pfam" id="PF18074">
    <property type="entry name" value="PriA_C"/>
    <property type="match status" value="1"/>
</dbReference>
<keyword evidence="7 12" id="KW-0862">Zinc</keyword>
<dbReference type="Pfam" id="PF00270">
    <property type="entry name" value="DEAD"/>
    <property type="match status" value="1"/>
</dbReference>
<dbReference type="InterPro" id="IPR005259">
    <property type="entry name" value="PriA"/>
</dbReference>
<gene>
    <name evidence="12 14" type="primary">priA</name>
    <name evidence="14" type="ORF">NITFAB_2445</name>
</gene>
<dbReference type="EC" id="5.6.2.4" evidence="12"/>
<dbReference type="InterPro" id="IPR041236">
    <property type="entry name" value="PriA_C"/>
</dbReference>
<dbReference type="HAMAP" id="MF_00983">
    <property type="entry name" value="PriA"/>
    <property type="match status" value="1"/>
</dbReference>
<dbReference type="AlphaFoldDB" id="A0A2X0QZC2"/>
<evidence type="ECO:0000256" key="2">
    <source>
        <dbReference type="ARBA" id="ARBA00022705"/>
    </source>
</evidence>
<reference evidence="14" key="1">
    <citation type="submission" date="2018-05" db="EMBL/GenBank/DDBJ databases">
        <authorList>
            <person name="Lanie J.A."/>
            <person name="Ng W.-L."/>
            <person name="Kazmierczak K.M."/>
            <person name="Andrzejewski T.M."/>
            <person name="Davidsen T.M."/>
            <person name="Wayne K.J."/>
            <person name="Tettelin H."/>
            <person name="Glass J.I."/>
            <person name="Rusch D."/>
            <person name="Podicherti R."/>
            <person name="Tsui H.-C.T."/>
            <person name="Winkler M.E."/>
        </authorList>
    </citation>
    <scope>NUCLEOTIDE SEQUENCE</scope>
    <source>
        <strain evidence="14">KNB</strain>
    </source>
</reference>
<dbReference type="GO" id="GO:0006270">
    <property type="term" value="P:DNA replication initiation"/>
    <property type="evidence" value="ECO:0007669"/>
    <property type="project" value="TreeGrafter"/>
</dbReference>
<sequence length="725" mass="80611">MTIVRVALDVPLSKLFDYSLDNGTDIVPGQLVWVPFGRRIMAGVVMESVTDSVFPVERIKPVLKVVDNIPPMPADLLGLFRFCSEYYHYPLGATVLSGLPTRLRSCHKVVLKDSVRYMLSDSGRNLDINFLPKRSVVQRRILAALQLGTLSLVQVRALSPRGPSALKSLQDAGWVKPCVMPEIPGSHILKNAHALTVEQQQAVDAVNAVQCFECFLLHGITGSGKTEIYVHLMHHIVQRNGQVLLLVPEINLTPQLESYFRVRLPGVELVTLHSGLSEGERLQNWLRAQSGQARIILGTRLAVFAPAPKLALLIVDEEQDASFKQQDGLRYSARDVAVFRASQCGVPVVLGSATPSLESYYNAQTGRYRMLRLTRRAVAQAQLPIIHCIDTGKTVFRHGLSEPLLDAVAERLQRREQSLIFINRRGYAPVLMCGACGWLSGCSSCAGKLVLHLKDRRLRCHHCGYHERVPQACPSCGNADLLPVGIGTQRVESALQGHFPDARILRVDRDSTRNKGTWQAIRQQIHQDAVDILVGTQMLAKGHDFPNLTLVGVLSPDSALYSSDFRASEKLFAQLSQVAGRAGRSGKPGEVLLQTAFPDHLLFCALRDHDYDAWAKNLLVERQYAGFPPFVYQALLRAEAKQETCLYTFLQHARDAGIKLAGPVEIYGVVPAAMPRRSSHFLAQLLVQSEVRKSLQHFLREWLPLVHALPARNLRWSLDIDPIDF</sequence>
<keyword evidence="10 12" id="KW-0413">Isomerase</keyword>
<evidence type="ECO:0000256" key="8">
    <source>
        <dbReference type="ARBA" id="ARBA00022840"/>
    </source>
</evidence>
<feature type="binding site" evidence="12">
    <location>
        <position position="463"/>
    </location>
    <ligand>
        <name>Zn(2+)</name>
        <dbReference type="ChEBI" id="CHEBI:29105"/>
        <label>2</label>
    </ligand>
</feature>
<evidence type="ECO:0000256" key="9">
    <source>
        <dbReference type="ARBA" id="ARBA00023125"/>
    </source>
</evidence>
<evidence type="ECO:0000256" key="1">
    <source>
        <dbReference type="ARBA" id="ARBA00022515"/>
    </source>
</evidence>
<keyword evidence="2 12" id="KW-0235">DNA replication</keyword>
<evidence type="ECO:0000256" key="4">
    <source>
        <dbReference type="ARBA" id="ARBA00022741"/>
    </source>
</evidence>
<feature type="binding site" evidence="12">
    <location>
        <position position="460"/>
    </location>
    <ligand>
        <name>Zn(2+)</name>
        <dbReference type="ChEBI" id="CHEBI:29105"/>
        <label>2</label>
    </ligand>
</feature>
<dbReference type="CDD" id="cd17929">
    <property type="entry name" value="DEXHc_priA"/>
    <property type="match status" value="1"/>
</dbReference>
<accession>A0A2X0QZC2</accession>
<proteinExistence type="inferred from homology"/>
<organism evidence="14">
    <name type="scientific">Candidatus Nitrotoga fabula</name>
    <dbReference type="NCBI Taxonomy" id="2182327"/>
    <lineage>
        <taxon>Bacteria</taxon>
        <taxon>Pseudomonadati</taxon>
        <taxon>Pseudomonadota</taxon>
        <taxon>Betaproteobacteria</taxon>
        <taxon>Nitrosomonadales</taxon>
        <taxon>Gallionellaceae</taxon>
        <taxon>Candidatus Nitrotoga</taxon>
    </lineage>
</organism>
<dbReference type="SUPFAM" id="SSF52540">
    <property type="entry name" value="P-loop containing nucleoside triphosphate hydrolases"/>
    <property type="match status" value="1"/>
</dbReference>